<evidence type="ECO:0000256" key="9">
    <source>
        <dbReference type="ARBA" id="ARBA00022989"/>
    </source>
</evidence>
<evidence type="ECO:0000256" key="11">
    <source>
        <dbReference type="ARBA" id="ARBA00023136"/>
    </source>
</evidence>
<evidence type="ECO:0000256" key="10">
    <source>
        <dbReference type="ARBA" id="ARBA00023049"/>
    </source>
</evidence>
<keyword evidence="6" id="KW-0479">Metal-binding</keyword>
<keyword evidence="8" id="KW-0862">Zinc</keyword>
<comment type="subcellular location">
    <subcellularLocation>
        <location evidence="2">Cell membrane</location>
        <topology evidence="2">Multi-pass membrane protein</topology>
    </subcellularLocation>
</comment>
<feature type="domain" description="Peptidase M48" evidence="13">
    <location>
        <begin position="84"/>
        <end position="307"/>
    </location>
</feature>
<dbReference type="EMBL" id="JAENHO010000017">
    <property type="protein sequence ID" value="MBL7261041.1"/>
    <property type="molecule type" value="Genomic_DNA"/>
</dbReference>
<dbReference type="Gene3D" id="3.30.2010.10">
    <property type="entry name" value="Metalloproteases ('zincins'), catalytic domain"/>
    <property type="match status" value="1"/>
</dbReference>
<feature type="transmembrane region" description="Helical" evidence="12">
    <location>
        <begin position="47"/>
        <end position="66"/>
    </location>
</feature>
<keyword evidence="3" id="KW-1003">Cell membrane</keyword>
<dbReference type="InterPro" id="IPR050083">
    <property type="entry name" value="HtpX_protease"/>
</dbReference>
<sequence length="617" mass="67156">MNAALRAALSVAMLIGFYVLGVVQLAVAGFLLYEIWTHLSGTGAAKLSWLVIVGFGAVAVGLWKALRTKPGEPEGLLLTPQHAPDLWRLVGDMAVAAGTRAPDEIRLVPEVNAAVTEDTKLLGLAAGTRRLYLGVPLLQTFTIDQLKSVIGHELGHYSGSHTRLAAVTYRGRLALRETLSRVGRFNVAGWVFKAYGWLFLIVSNAVTRRQELEADEVSVRVAGVDAATSAMREIPVVAAAWNFYFGRYIAYGWEQGFAPDDVFGGFRHLYYARAAELARMRAEEPDSETSRWDTHPSTGERIAAMRALPAMRHPADDRSATILFSDLHRAGLALQGEVVDFGDRQVLPWPQFTAAAMGKQMQNRADRVFRSAARLTGVPESGLSEIFGLVAAGRLGELAVEFFPQNSRAEAPALFADIMEDLIALAALHSNVVHWQHSWSEPARLVDNWGHPADLTEVAKLAVAPETLDLALARIHHAGVDIQAARVVEAKATATGADVIGLMANVKVDGQETDLILLSRGFLFVPAPKDKDKGEERIGRMLASNDVAELARTYRFVPFEEVVGTQVHKAVPINAELRLHSGTTITLKESYTGDTVGDSRDTLADVLRQLGERANRA</sequence>
<accession>A0ABS1W2S8</accession>
<dbReference type="PANTHER" id="PTHR43221:SF1">
    <property type="entry name" value="PROTEASE HTPX"/>
    <property type="match status" value="1"/>
</dbReference>
<evidence type="ECO:0000256" key="5">
    <source>
        <dbReference type="ARBA" id="ARBA00022692"/>
    </source>
</evidence>
<keyword evidence="10" id="KW-0482">Metalloprotease</keyword>
<evidence type="ECO:0000313" key="15">
    <source>
        <dbReference type="Proteomes" id="UP000598996"/>
    </source>
</evidence>
<evidence type="ECO:0000259" key="13">
    <source>
        <dbReference type="Pfam" id="PF01435"/>
    </source>
</evidence>
<comment type="cofactor">
    <cofactor evidence="1">
        <name>Zn(2+)</name>
        <dbReference type="ChEBI" id="CHEBI:29105"/>
    </cofactor>
</comment>
<dbReference type="Pfam" id="PF01435">
    <property type="entry name" value="Peptidase_M48"/>
    <property type="match status" value="1"/>
</dbReference>
<feature type="transmembrane region" description="Helical" evidence="12">
    <location>
        <begin position="7"/>
        <end position="35"/>
    </location>
</feature>
<evidence type="ECO:0000256" key="8">
    <source>
        <dbReference type="ARBA" id="ARBA00022833"/>
    </source>
</evidence>
<evidence type="ECO:0000256" key="1">
    <source>
        <dbReference type="ARBA" id="ARBA00001947"/>
    </source>
</evidence>
<evidence type="ECO:0000313" key="14">
    <source>
        <dbReference type="EMBL" id="MBL7261041.1"/>
    </source>
</evidence>
<evidence type="ECO:0000256" key="2">
    <source>
        <dbReference type="ARBA" id="ARBA00004651"/>
    </source>
</evidence>
<dbReference type="CDD" id="cd07328">
    <property type="entry name" value="M48_Ste24p_like"/>
    <property type="match status" value="1"/>
</dbReference>
<evidence type="ECO:0000256" key="7">
    <source>
        <dbReference type="ARBA" id="ARBA00022801"/>
    </source>
</evidence>
<organism evidence="14 15">
    <name type="scientific">Paractinoplanes lichenicola</name>
    <dbReference type="NCBI Taxonomy" id="2802976"/>
    <lineage>
        <taxon>Bacteria</taxon>
        <taxon>Bacillati</taxon>
        <taxon>Actinomycetota</taxon>
        <taxon>Actinomycetes</taxon>
        <taxon>Micromonosporales</taxon>
        <taxon>Micromonosporaceae</taxon>
        <taxon>Paractinoplanes</taxon>
    </lineage>
</organism>
<gene>
    <name evidence="14" type="ORF">JKJ07_42835</name>
</gene>
<keyword evidence="9 12" id="KW-1133">Transmembrane helix</keyword>
<evidence type="ECO:0000256" key="12">
    <source>
        <dbReference type="SAM" id="Phobius"/>
    </source>
</evidence>
<reference evidence="14 15" key="1">
    <citation type="submission" date="2021-01" db="EMBL/GenBank/DDBJ databases">
        <title>Actinoplanes sp. nov. LDG1-01 isolated from lichen.</title>
        <authorList>
            <person name="Saeng-In P."/>
            <person name="Phongsopitanun W."/>
            <person name="Kanchanasin P."/>
            <person name="Yuki M."/>
            <person name="Kudo T."/>
            <person name="Ohkuma M."/>
            <person name="Tanasupawat S."/>
        </authorList>
    </citation>
    <scope>NUCLEOTIDE SEQUENCE [LARGE SCALE GENOMIC DNA]</scope>
    <source>
        <strain evidence="14 15">LDG1-01</strain>
    </source>
</reference>
<keyword evidence="5 12" id="KW-0812">Transmembrane</keyword>
<dbReference type="Proteomes" id="UP000598996">
    <property type="component" value="Unassembled WGS sequence"/>
</dbReference>
<proteinExistence type="predicted"/>
<keyword evidence="4" id="KW-0645">Protease</keyword>
<evidence type="ECO:0000256" key="4">
    <source>
        <dbReference type="ARBA" id="ARBA00022670"/>
    </source>
</evidence>
<evidence type="ECO:0000256" key="6">
    <source>
        <dbReference type="ARBA" id="ARBA00022723"/>
    </source>
</evidence>
<keyword evidence="11 12" id="KW-0472">Membrane</keyword>
<protein>
    <submittedName>
        <fullName evidence="14">M48 family metallopeptidase</fullName>
    </submittedName>
</protein>
<keyword evidence="15" id="KW-1185">Reference proteome</keyword>
<keyword evidence="7" id="KW-0378">Hydrolase</keyword>
<name>A0ABS1W2S8_9ACTN</name>
<dbReference type="PANTHER" id="PTHR43221">
    <property type="entry name" value="PROTEASE HTPX"/>
    <property type="match status" value="1"/>
</dbReference>
<dbReference type="RefSeq" id="WP_202997767.1">
    <property type="nucleotide sequence ID" value="NZ_JAENHO010000017.1"/>
</dbReference>
<comment type="caution">
    <text evidence="14">The sequence shown here is derived from an EMBL/GenBank/DDBJ whole genome shotgun (WGS) entry which is preliminary data.</text>
</comment>
<evidence type="ECO:0000256" key="3">
    <source>
        <dbReference type="ARBA" id="ARBA00022475"/>
    </source>
</evidence>
<dbReference type="InterPro" id="IPR001915">
    <property type="entry name" value="Peptidase_M48"/>
</dbReference>